<reference evidence="12 13" key="2">
    <citation type="submission" date="2019-02" db="EMBL/GenBank/DDBJ databases">
        <title>'Lichenibacterium ramalinii' gen. nov. sp. nov., 'Lichenibacterium minor' gen. nov. sp. nov.</title>
        <authorList>
            <person name="Pankratov T."/>
        </authorList>
    </citation>
    <scope>NUCLEOTIDE SEQUENCE [LARGE SCALE GENOMIC DNA]</scope>
    <source>
        <strain evidence="12 13">RmlP026</strain>
    </source>
</reference>
<keyword evidence="7 9" id="KW-0573">Peptidoglycan synthesis</keyword>
<dbReference type="GO" id="GO:0016757">
    <property type="term" value="F:glycosyltransferase activity"/>
    <property type="evidence" value="ECO:0007669"/>
    <property type="project" value="UniProtKB-KW"/>
</dbReference>
<keyword evidence="4" id="KW-0808">Transferase</keyword>
<dbReference type="Proteomes" id="UP000290759">
    <property type="component" value="Unassembled WGS sequence"/>
</dbReference>
<dbReference type="AlphaFoldDB" id="A0A4Q2U5V3"/>
<name>A0A4Q2U5V3_9HYPH</name>
<comment type="similarity">
    <text evidence="2">Belongs to the YkuD family.</text>
</comment>
<dbReference type="GO" id="GO:0005576">
    <property type="term" value="C:extracellular region"/>
    <property type="evidence" value="ECO:0007669"/>
    <property type="project" value="TreeGrafter"/>
</dbReference>
<gene>
    <name evidence="12" type="ORF">D3273_15055</name>
</gene>
<keyword evidence="5" id="KW-0378">Hydrolase</keyword>
<protein>
    <submittedName>
        <fullName evidence="12">L,D-transpeptidase</fullName>
    </submittedName>
</protein>
<reference evidence="12 13" key="1">
    <citation type="submission" date="2018-12" db="EMBL/GenBank/DDBJ databases">
        <authorList>
            <person name="Grouzdev D.S."/>
            <person name="Krutkina M.S."/>
        </authorList>
    </citation>
    <scope>NUCLEOTIDE SEQUENCE [LARGE SCALE GENOMIC DNA]</scope>
    <source>
        <strain evidence="12 13">RmlP026</strain>
    </source>
</reference>
<feature type="active site" description="Nucleophile" evidence="9">
    <location>
        <position position="254"/>
    </location>
</feature>
<proteinExistence type="inferred from homology"/>
<evidence type="ECO:0000256" key="2">
    <source>
        <dbReference type="ARBA" id="ARBA00005992"/>
    </source>
</evidence>
<evidence type="ECO:0000313" key="12">
    <source>
        <dbReference type="EMBL" id="RYC31208.1"/>
    </source>
</evidence>
<dbReference type="PROSITE" id="PS52029">
    <property type="entry name" value="LD_TPASE"/>
    <property type="match status" value="1"/>
</dbReference>
<dbReference type="GO" id="GO:0018104">
    <property type="term" value="P:peptidoglycan-protein cross-linking"/>
    <property type="evidence" value="ECO:0007669"/>
    <property type="project" value="TreeGrafter"/>
</dbReference>
<feature type="active site" description="Proton donor/acceptor" evidence="9">
    <location>
        <position position="238"/>
    </location>
</feature>
<comment type="pathway">
    <text evidence="1 9">Cell wall biogenesis; peptidoglycan biosynthesis.</text>
</comment>
<keyword evidence="6 9" id="KW-0133">Cell shape</keyword>
<evidence type="ECO:0000256" key="1">
    <source>
        <dbReference type="ARBA" id="ARBA00004752"/>
    </source>
</evidence>
<dbReference type="GO" id="GO:0071555">
    <property type="term" value="P:cell wall organization"/>
    <property type="evidence" value="ECO:0007669"/>
    <property type="project" value="UniProtKB-UniRule"/>
</dbReference>
<dbReference type="OrthoDB" id="9795305at2"/>
<evidence type="ECO:0000256" key="9">
    <source>
        <dbReference type="PROSITE-ProRule" id="PRU01373"/>
    </source>
</evidence>
<organism evidence="12 13">
    <name type="scientific">Lichenibacterium minor</name>
    <dbReference type="NCBI Taxonomy" id="2316528"/>
    <lineage>
        <taxon>Bacteria</taxon>
        <taxon>Pseudomonadati</taxon>
        <taxon>Pseudomonadota</taxon>
        <taxon>Alphaproteobacteria</taxon>
        <taxon>Hyphomicrobiales</taxon>
        <taxon>Lichenihabitantaceae</taxon>
        <taxon>Lichenibacterium</taxon>
    </lineage>
</organism>
<dbReference type="InterPro" id="IPR050979">
    <property type="entry name" value="LD-transpeptidase"/>
</dbReference>
<feature type="region of interest" description="Disordered" evidence="10">
    <location>
        <begin position="1"/>
        <end position="27"/>
    </location>
</feature>
<evidence type="ECO:0000259" key="11">
    <source>
        <dbReference type="PROSITE" id="PS52029"/>
    </source>
</evidence>
<keyword evidence="8 9" id="KW-0961">Cell wall biogenesis/degradation</keyword>
<accession>A0A4Q2U5V3</accession>
<dbReference type="Pfam" id="PF03734">
    <property type="entry name" value="YkuD"/>
    <property type="match status" value="1"/>
</dbReference>
<dbReference type="UniPathway" id="UPA00219"/>
<evidence type="ECO:0000256" key="7">
    <source>
        <dbReference type="ARBA" id="ARBA00022984"/>
    </source>
</evidence>
<feature type="region of interest" description="Disordered" evidence="10">
    <location>
        <begin position="284"/>
        <end position="336"/>
    </location>
</feature>
<keyword evidence="13" id="KW-1185">Reference proteome</keyword>
<evidence type="ECO:0000256" key="6">
    <source>
        <dbReference type="ARBA" id="ARBA00022960"/>
    </source>
</evidence>
<dbReference type="GO" id="GO:0008360">
    <property type="term" value="P:regulation of cell shape"/>
    <property type="evidence" value="ECO:0007669"/>
    <property type="project" value="UniProtKB-UniRule"/>
</dbReference>
<dbReference type="EMBL" id="QYBB01000016">
    <property type="protein sequence ID" value="RYC31208.1"/>
    <property type="molecule type" value="Genomic_DNA"/>
</dbReference>
<dbReference type="FunFam" id="2.40.440.10:FF:000002">
    <property type="entry name" value="L,D-transpeptidase ErfK/SrfK"/>
    <property type="match status" value="1"/>
</dbReference>
<dbReference type="CDD" id="cd16913">
    <property type="entry name" value="YkuD_like"/>
    <property type="match status" value="1"/>
</dbReference>
<evidence type="ECO:0000256" key="5">
    <source>
        <dbReference type="ARBA" id="ARBA00022801"/>
    </source>
</evidence>
<dbReference type="InterPro" id="IPR005490">
    <property type="entry name" value="LD_TPept_cat_dom"/>
</dbReference>
<comment type="caution">
    <text evidence="12">The sequence shown here is derived from an EMBL/GenBank/DDBJ whole genome shotgun (WGS) entry which is preliminary data.</text>
</comment>
<dbReference type="InterPro" id="IPR038063">
    <property type="entry name" value="Transpep_catalytic_dom"/>
</dbReference>
<dbReference type="SUPFAM" id="SSF141523">
    <property type="entry name" value="L,D-transpeptidase catalytic domain-like"/>
    <property type="match status" value="1"/>
</dbReference>
<evidence type="ECO:0000256" key="3">
    <source>
        <dbReference type="ARBA" id="ARBA00022676"/>
    </source>
</evidence>
<feature type="compositionally biased region" description="Basic residues" evidence="10">
    <location>
        <begin position="12"/>
        <end position="23"/>
    </location>
</feature>
<feature type="domain" description="L,D-TPase catalytic" evidence="11">
    <location>
        <begin position="136"/>
        <end position="278"/>
    </location>
</feature>
<dbReference type="Gene3D" id="2.40.440.10">
    <property type="entry name" value="L,D-transpeptidase catalytic domain-like"/>
    <property type="match status" value="1"/>
</dbReference>
<sequence>MVPSSCAGTKGASRHLSRGRHARREACSHSNLAPSIRVMLAKTCSDCQEAAPPRRLAPGEMSMLKHSRRSMLLGGVALAGFAALPIRAAFAQEVEAEEIYGPVKDEPYPVKGIDVNRVNPRFLRTLVDYPTEQPPGTIVIDPKGHFLYLVIDNGQAIRYGVGVGREGFLWSGQAQIGAKREWPDWYPPKEMFARQPEIVGAMSKLPSGLGMHGGPGNPLGARAMYLYRDGKDTLFRIHGTVEPYTIGSSVSSGCIRMMNQDVLDLYSRVDVGTKVLVLGDAQPTNQQVAEERSNATTRARTRRIARPEPVDAEDAGVPANPRPTYGNGQVPDDPNY</sequence>
<evidence type="ECO:0000256" key="10">
    <source>
        <dbReference type="SAM" id="MobiDB-lite"/>
    </source>
</evidence>
<dbReference type="PANTHER" id="PTHR30582:SF24">
    <property type="entry name" value="L,D-TRANSPEPTIDASE ERFK_SRFK-RELATED"/>
    <property type="match status" value="1"/>
</dbReference>
<evidence type="ECO:0000256" key="4">
    <source>
        <dbReference type="ARBA" id="ARBA00022679"/>
    </source>
</evidence>
<evidence type="ECO:0000313" key="13">
    <source>
        <dbReference type="Proteomes" id="UP000290759"/>
    </source>
</evidence>
<dbReference type="PANTHER" id="PTHR30582">
    <property type="entry name" value="L,D-TRANSPEPTIDASE"/>
    <property type="match status" value="1"/>
</dbReference>
<evidence type="ECO:0000256" key="8">
    <source>
        <dbReference type="ARBA" id="ARBA00023316"/>
    </source>
</evidence>
<keyword evidence="3" id="KW-0328">Glycosyltransferase</keyword>
<dbReference type="GO" id="GO:0071972">
    <property type="term" value="F:peptidoglycan L,D-transpeptidase activity"/>
    <property type="evidence" value="ECO:0007669"/>
    <property type="project" value="TreeGrafter"/>
</dbReference>